<dbReference type="PANTHER" id="PTHR32071">
    <property type="entry name" value="TRANSCRIPTIONAL REGULATORY PROTEIN"/>
    <property type="match status" value="1"/>
</dbReference>
<dbReference type="Proteomes" id="UP000306236">
    <property type="component" value="Unassembled WGS sequence"/>
</dbReference>
<dbReference type="AlphaFoldDB" id="A0A4S5BIB5"/>
<dbReference type="InterPro" id="IPR002078">
    <property type="entry name" value="Sigma_54_int"/>
</dbReference>
<dbReference type="PROSITE" id="PS50045">
    <property type="entry name" value="SIGMA54_INTERACT_4"/>
    <property type="match status" value="1"/>
</dbReference>
<dbReference type="PROSITE" id="PS00676">
    <property type="entry name" value="SIGMA54_INTERACT_2"/>
    <property type="match status" value="1"/>
</dbReference>
<evidence type="ECO:0000313" key="7">
    <source>
        <dbReference type="EMBL" id="THJ32147.1"/>
    </source>
</evidence>
<dbReference type="CDD" id="cd00009">
    <property type="entry name" value="AAA"/>
    <property type="match status" value="1"/>
</dbReference>
<dbReference type="Gene3D" id="1.10.8.60">
    <property type="match status" value="1"/>
</dbReference>
<dbReference type="Pfam" id="PF00158">
    <property type="entry name" value="Sigma54_activat"/>
    <property type="match status" value="1"/>
</dbReference>
<dbReference type="InterPro" id="IPR027417">
    <property type="entry name" value="P-loop_NTPase"/>
</dbReference>
<dbReference type="InterPro" id="IPR058031">
    <property type="entry name" value="AAA_lid_NorR"/>
</dbReference>
<comment type="caution">
    <text evidence="7">The sequence shown here is derived from an EMBL/GenBank/DDBJ whole genome shotgun (WGS) entry which is preliminary data.</text>
</comment>
<protein>
    <submittedName>
        <fullName evidence="7">Sigma-54-dependent Fis family transcriptional regulator</fullName>
    </submittedName>
</protein>
<evidence type="ECO:0000256" key="3">
    <source>
        <dbReference type="ARBA" id="ARBA00023015"/>
    </source>
</evidence>
<gene>
    <name evidence="7" type="ORF">E8K88_12915</name>
</gene>
<evidence type="ECO:0000313" key="8">
    <source>
        <dbReference type="Proteomes" id="UP000306236"/>
    </source>
</evidence>
<dbReference type="GO" id="GO:0005524">
    <property type="term" value="F:ATP binding"/>
    <property type="evidence" value="ECO:0007669"/>
    <property type="project" value="UniProtKB-KW"/>
</dbReference>
<dbReference type="PROSITE" id="PS00675">
    <property type="entry name" value="SIGMA54_INTERACT_1"/>
    <property type="match status" value="1"/>
</dbReference>
<dbReference type="Pfam" id="PF25601">
    <property type="entry name" value="AAA_lid_14"/>
    <property type="match status" value="1"/>
</dbReference>
<keyword evidence="8" id="KW-1185">Reference proteome</keyword>
<keyword evidence="3" id="KW-0805">Transcription regulation</keyword>
<dbReference type="Gene3D" id="1.10.10.60">
    <property type="entry name" value="Homeodomain-like"/>
    <property type="match status" value="1"/>
</dbReference>
<dbReference type="GO" id="GO:0006355">
    <property type="term" value="P:regulation of DNA-templated transcription"/>
    <property type="evidence" value="ECO:0007669"/>
    <property type="project" value="InterPro"/>
</dbReference>
<dbReference type="GO" id="GO:0003677">
    <property type="term" value="F:DNA binding"/>
    <property type="evidence" value="ECO:0007669"/>
    <property type="project" value="UniProtKB-KW"/>
</dbReference>
<dbReference type="OrthoDB" id="9761705at2"/>
<evidence type="ECO:0000256" key="4">
    <source>
        <dbReference type="ARBA" id="ARBA00023125"/>
    </source>
</evidence>
<evidence type="ECO:0000256" key="1">
    <source>
        <dbReference type="ARBA" id="ARBA00022741"/>
    </source>
</evidence>
<feature type="domain" description="Sigma-54 factor interaction" evidence="6">
    <location>
        <begin position="21"/>
        <end position="250"/>
    </location>
</feature>
<dbReference type="InterPro" id="IPR009057">
    <property type="entry name" value="Homeodomain-like_sf"/>
</dbReference>
<keyword evidence="5" id="KW-0804">Transcription</keyword>
<dbReference type="SMART" id="SM00382">
    <property type="entry name" value="AAA"/>
    <property type="match status" value="1"/>
</dbReference>
<name>A0A4S5BIB5_9BURK</name>
<dbReference type="PANTHER" id="PTHR32071:SF21">
    <property type="entry name" value="TRANSCRIPTIONAL REGULATORY PROTEIN FLGR"/>
    <property type="match status" value="1"/>
</dbReference>
<dbReference type="SUPFAM" id="SSF52540">
    <property type="entry name" value="P-loop containing nucleoside triphosphate hydrolases"/>
    <property type="match status" value="1"/>
</dbReference>
<dbReference type="Gene3D" id="3.40.50.300">
    <property type="entry name" value="P-loop containing nucleotide triphosphate hydrolases"/>
    <property type="match status" value="1"/>
</dbReference>
<dbReference type="InterPro" id="IPR025662">
    <property type="entry name" value="Sigma_54_int_dom_ATP-bd_1"/>
</dbReference>
<keyword evidence="4" id="KW-0238">DNA-binding</keyword>
<evidence type="ECO:0000256" key="5">
    <source>
        <dbReference type="ARBA" id="ARBA00023163"/>
    </source>
</evidence>
<keyword evidence="1" id="KW-0547">Nucleotide-binding</keyword>
<organism evidence="7 8">
    <name type="scientific">Lampropedia aestuarii</name>
    <dbReference type="NCBI Taxonomy" id="2562762"/>
    <lineage>
        <taxon>Bacteria</taxon>
        <taxon>Pseudomonadati</taxon>
        <taxon>Pseudomonadota</taxon>
        <taxon>Betaproteobacteria</taxon>
        <taxon>Burkholderiales</taxon>
        <taxon>Comamonadaceae</taxon>
        <taxon>Lampropedia</taxon>
    </lineage>
</organism>
<proteinExistence type="predicted"/>
<reference evidence="7 8" key="1">
    <citation type="submission" date="2019-04" db="EMBL/GenBank/DDBJ databases">
        <title>Lampropedia sp YIM MLB12 draf genome.</title>
        <authorList>
            <person name="Wang Y.-X."/>
        </authorList>
    </citation>
    <scope>NUCLEOTIDE SEQUENCE [LARGE SCALE GENOMIC DNA]</scope>
    <source>
        <strain evidence="7 8">YIM MLB12</strain>
    </source>
</reference>
<dbReference type="InterPro" id="IPR025943">
    <property type="entry name" value="Sigma_54_int_dom_ATP-bd_2"/>
</dbReference>
<evidence type="ECO:0000259" key="6">
    <source>
        <dbReference type="PROSITE" id="PS50045"/>
    </source>
</evidence>
<dbReference type="SUPFAM" id="SSF46689">
    <property type="entry name" value="Homeodomain-like"/>
    <property type="match status" value="1"/>
</dbReference>
<evidence type="ECO:0000256" key="2">
    <source>
        <dbReference type="ARBA" id="ARBA00022840"/>
    </source>
</evidence>
<keyword evidence="2" id="KW-0067">ATP-binding</keyword>
<dbReference type="RefSeq" id="WP_136407092.1">
    <property type="nucleotide sequence ID" value="NZ_SSWX01000017.1"/>
</dbReference>
<dbReference type="EMBL" id="SSWX01000017">
    <property type="protein sequence ID" value="THJ32147.1"/>
    <property type="molecule type" value="Genomic_DNA"/>
</dbReference>
<accession>A0A4S5BIB5</accession>
<dbReference type="FunFam" id="3.40.50.300:FF:000006">
    <property type="entry name" value="DNA-binding transcriptional regulator NtrC"/>
    <property type="match status" value="1"/>
</dbReference>
<sequence length="387" mass="42693">MQLSTFDLPTAETESIRACALVFSDPQSQQLLDHVEHIAPSEASVLMVGETGTGKELLARHIHRLSHRADQAFVAVNCGAFSETLIESELFGHEKGAFTGAISAKAGWFEEANGGTVFLDEIGDLPLPLQVKLLRVLQEREVVRLGSRKSIALDVRVIAATNVHLDEAIVAGTFREDLLYRLNVVHLQLLPLRERRGDIVPLAQHFMGVYSRRLRRPRVALDESAKHKLLAHDWRGNIRELENVIHHSLLLVRHGRALGADDVRLAPVSTRASPAAAAQASLAAPKQEAPSGLEPLEQVLLRLLEDGVEHLHERVNAALLHKAYEFCHHNQVHTAQALGMSRNMLRSRLMELGMLAGNRRRGAGMGQQANAATHSALERVNTITRVQ</sequence>
<dbReference type="InterPro" id="IPR003593">
    <property type="entry name" value="AAA+_ATPase"/>
</dbReference>